<reference evidence="2" key="1">
    <citation type="journal article" date="2013" name="Genome Announc.">
        <title>Draft Genome Sequence of the Dimorphic Prosthecate Bacterium Brevundimonas abyssalis TAR-001T.</title>
        <authorList>
            <person name="Tsubouchi T."/>
            <person name="Nishi S."/>
            <person name="Usui K."/>
            <person name="Shimane Y."/>
            <person name="Takaki Y."/>
            <person name="Maruyama T."/>
            <person name="Hatada Y."/>
        </authorList>
    </citation>
    <scope>NUCLEOTIDE SEQUENCE [LARGE SCALE GENOMIC DNA]</scope>
    <source>
        <strain evidence="2">TAR-001</strain>
    </source>
</reference>
<accession>A0A8E0NDV9</accession>
<dbReference type="RefSeq" id="WP_021698578.1">
    <property type="nucleotide sequence ID" value="NZ_BATC01000078.1"/>
</dbReference>
<organism evidence="1 2">
    <name type="scientific">Brevundimonas abyssalis TAR-001</name>
    <dbReference type="NCBI Taxonomy" id="1391729"/>
    <lineage>
        <taxon>Bacteria</taxon>
        <taxon>Pseudomonadati</taxon>
        <taxon>Pseudomonadota</taxon>
        <taxon>Alphaproteobacteria</taxon>
        <taxon>Caulobacterales</taxon>
        <taxon>Caulobacteraceae</taxon>
        <taxon>Brevundimonas</taxon>
    </lineage>
</organism>
<keyword evidence="2" id="KW-1185">Reference proteome</keyword>
<evidence type="ECO:0000313" key="1">
    <source>
        <dbReference type="EMBL" id="GAD60484.1"/>
    </source>
</evidence>
<gene>
    <name evidence="1" type="ORF">MBEBAB_2734</name>
</gene>
<dbReference type="InterPro" id="IPR038444">
    <property type="entry name" value="DUF465_sf"/>
</dbReference>
<comment type="caution">
    <text evidence="1">The sequence shown here is derived from an EMBL/GenBank/DDBJ whole genome shotgun (WGS) entry which is preliminary data.</text>
</comment>
<dbReference type="Gene3D" id="6.10.280.50">
    <property type="match status" value="1"/>
</dbReference>
<name>A0A8E0NDV9_9CAUL</name>
<sequence>MAIDARIRELGNRHRNLDETIQQEMTHPSADSLRVRELKQQKLRLKEEIRTLEARLN</sequence>
<protein>
    <recommendedName>
        <fullName evidence="3">DUF465 domain-containing protein</fullName>
    </recommendedName>
</protein>
<dbReference type="AlphaFoldDB" id="A0A8E0NDV9"/>
<dbReference type="InterPro" id="IPR007420">
    <property type="entry name" value="DUF465"/>
</dbReference>
<evidence type="ECO:0000313" key="2">
    <source>
        <dbReference type="Proteomes" id="UP000016569"/>
    </source>
</evidence>
<dbReference type="OrthoDB" id="7173992at2"/>
<dbReference type="EMBL" id="BATC01000078">
    <property type="protein sequence ID" value="GAD60484.1"/>
    <property type="molecule type" value="Genomic_DNA"/>
</dbReference>
<evidence type="ECO:0008006" key="3">
    <source>
        <dbReference type="Google" id="ProtNLM"/>
    </source>
</evidence>
<dbReference type="Proteomes" id="UP000016569">
    <property type="component" value="Unassembled WGS sequence"/>
</dbReference>
<dbReference type="Pfam" id="PF04325">
    <property type="entry name" value="DUF465"/>
    <property type="match status" value="1"/>
</dbReference>
<proteinExistence type="predicted"/>